<comment type="similarity">
    <text evidence="5">Belongs to the class-I pyridoxal-phosphate-dependent aminotransferase family.</text>
</comment>
<keyword evidence="4" id="KW-0442">Lipid degradation</keyword>
<dbReference type="InterPro" id="IPR002641">
    <property type="entry name" value="PNPLA_dom"/>
</dbReference>
<evidence type="ECO:0000256" key="4">
    <source>
        <dbReference type="PROSITE-ProRule" id="PRU01161"/>
    </source>
</evidence>
<dbReference type="Pfam" id="PF01734">
    <property type="entry name" value="Patatin"/>
    <property type="match status" value="1"/>
</dbReference>
<dbReference type="GO" id="GO:0016787">
    <property type="term" value="F:hydrolase activity"/>
    <property type="evidence" value="ECO:0007669"/>
    <property type="project" value="UniProtKB-UniRule"/>
</dbReference>
<dbReference type="EC" id="2.6.1.-" evidence="5"/>
<sequence length="637" mass="69864">MNKTDTLILEGGALRGVYTSGVLDALMELGIRIPNVVGVSAGSLNALSYLSRQPGRSRDINLNYVNDPRYMGPSHLLKTFSFFNFDFVFGELSHELVPFDYETFYKSEQSMWAVATDCRTGKAIFYHDKEMGEEFFTACRASCSMPLLCSMVKVGEDVCLDGGIASCIPLPEELPFPAGKLLVVLTRQKGFRKKGQGPAIDQMYRRRYKTHPQLMEACLHQAEDYNRRVRRIEELEQEGKAFVIRPQTPVTVTRTERDVNKLRALYQQGFDETMALAGALMEFLGIEAPAMPPLAMRTLDASGSCNPLGMPPAAAQAAAAALTAADTYPDPDCTALRAALADRYEVLTKNVFVASGADEVIWRLVRSVRPKKAVILEPAYEEYARALEAEGCELVHLMAGPEQSFVPDAAAVEQALEGAQMLVLCNPGNPTGAFLPRSQLMNLVKACAERDVLCVVDESFIELARDGEEHSLKQDAVYCPGLVVVDSFSKAWGMPGLRVGYAISSHGELVRQMTAAGPRFGVNGPAQAAALAALRQPQHLEKARALLETERPWLTEQLRGLGLQVFDSRVNFVLVHGPEGFANTLAAAGLAVRSCEAFYGLDSSWCRLAVGTRADNERLVEKLRQICPQQPEEEAAQ</sequence>
<dbReference type="SUPFAM" id="SSF52151">
    <property type="entry name" value="FabD/lysophospholipase-like"/>
    <property type="match status" value="1"/>
</dbReference>
<dbReference type="GO" id="GO:0016042">
    <property type="term" value="P:lipid catabolic process"/>
    <property type="evidence" value="ECO:0007669"/>
    <property type="project" value="UniProtKB-UniRule"/>
</dbReference>
<dbReference type="Gene3D" id="3.40.640.10">
    <property type="entry name" value="Type I PLP-dependent aspartate aminotransferase-like (Major domain)"/>
    <property type="match status" value="1"/>
</dbReference>
<dbReference type="AlphaFoldDB" id="A0A4R1QIC6"/>
<dbReference type="Gene3D" id="3.40.1090.10">
    <property type="entry name" value="Cytosolic phospholipase A2 catalytic domain"/>
    <property type="match status" value="2"/>
</dbReference>
<dbReference type="GO" id="GO:0030170">
    <property type="term" value="F:pyridoxal phosphate binding"/>
    <property type="evidence" value="ECO:0007669"/>
    <property type="project" value="InterPro"/>
</dbReference>
<keyword evidence="5 7" id="KW-0032">Aminotransferase</keyword>
<dbReference type="SUPFAM" id="SSF53383">
    <property type="entry name" value="PLP-dependent transferases"/>
    <property type="match status" value="1"/>
</dbReference>
<keyword evidence="4" id="KW-0378">Hydrolase</keyword>
<dbReference type="Pfam" id="PF19890">
    <property type="entry name" value="DUF6363"/>
    <property type="match status" value="1"/>
</dbReference>
<keyword evidence="5 7" id="KW-0808">Transferase</keyword>
<dbReference type="InterPro" id="IPR037483">
    <property type="entry name" value="YjjU-like"/>
</dbReference>
<evidence type="ECO:0000313" key="8">
    <source>
        <dbReference type="Proteomes" id="UP000295184"/>
    </source>
</evidence>
<dbReference type="GO" id="GO:0008483">
    <property type="term" value="F:transaminase activity"/>
    <property type="evidence" value="ECO:0007669"/>
    <property type="project" value="UniProtKB-KW"/>
</dbReference>
<dbReference type="PROSITE" id="PS00105">
    <property type="entry name" value="AA_TRANSFER_CLASS_1"/>
    <property type="match status" value="1"/>
</dbReference>
<dbReference type="Proteomes" id="UP000295184">
    <property type="component" value="Unassembled WGS sequence"/>
</dbReference>
<dbReference type="InterPro" id="IPR016035">
    <property type="entry name" value="Acyl_Trfase/lysoPLipase"/>
</dbReference>
<evidence type="ECO:0000256" key="1">
    <source>
        <dbReference type="ARBA" id="ARBA00001933"/>
    </source>
</evidence>
<comment type="cofactor">
    <cofactor evidence="1 5">
        <name>pyridoxal 5'-phosphate</name>
        <dbReference type="ChEBI" id="CHEBI:597326"/>
    </cofactor>
</comment>
<gene>
    <name evidence="7" type="ORF">EDD77_1377</name>
</gene>
<comment type="caution">
    <text evidence="4">Lacks conserved residue(s) required for the propagation of feature annotation.</text>
</comment>
<evidence type="ECO:0000256" key="3">
    <source>
        <dbReference type="ARBA" id="ARBA00023098"/>
    </source>
</evidence>
<dbReference type="InterPro" id="IPR045943">
    <property type="entry name" value="DUF6363"/>
</dbReference>
<comment type="caution">
    <text evidence="7">The sequence shown here is derived from an EMBL/GenBank/DDBJ whole genome shotgun (WGS) entry which is preliminary data.</text>
</comment>
<dbReference type="InterPro" id="IPR004838">
    <property type="entry name" value="NHTrfase_class1_PyrdxlP-BS"/>
</dbReference>
<feature type="active site" description="Proton acceptor" evidence="4">
    <location>
        <position position="161"/>
    </location>
</feature>
<dbReference type="InterPro" id="IPR015421">
    <property type="entry name" value="PyrdxlP-dep_Trfase_major"/>
</dbReference>
<dbReference type="PANTHER" id="PTHR42885:SF1">
    <property type="entry name" value="THREONINE-PHOSPHATE DECARBOXYLASE"/>
    <property type="match status" value="1"/>
</dbReference>
<dbReference type="InterPro" id="IPR015422">
    <property type="entry name" value="PyrdxlP-dep_Trfase_small"/>
</dbReference>
<dbReference type="CDD" id="cd00609">
    <property type="entry name" value="AAT_like"/>
    <property type="match status" value="1"/>
</dbReference>
<dbReference type="PANTHER" id="PTHR42885">
    <property type="entry name" value="HISTIDINOL-PHOSPHATE AMINOTRANSFERASE-RELATED"/>
    <property type="match status" value="1"/>
</dbReference>
<dbReference type="InterPro" id="IPR015424">
    <property type="entry name" value="PyrdxlP-dep_Trfase"/>
</dbReference>
<accession>A0A4R1QIC6</accession>
<protein>
    <recommendedName>
        <fullName evidence="5">Aminotransferase</fullName>
        <ecNumber evidence="5">2.6.1.-</ecNumber>
    </recommendedName>
</protein>
<evidence type="ECO:0000313" key="7">
    <source>
        <dbReference type="EMBL" id="TCL53338.1"/>
    </source>
</evidence>
<dbReference type="Gene3D" id="3.90.1150.10">
    <property type="entry name" value="Aspartate Aminotransferase, domain 1"/>
    <property type="match status" value="1"/>
</dbReference>
<proteinExistence type="inferred from homology"/>
<feature type="short sequence motif" description="DGA/G" evidence="4">
    <location>
        <begin position="161"/>
        <end position="163"/>
    </location>
</feature>
<dbReference type="RefSeq" id="WP_058963184.1">
    <property type="nucleotide sequence ID" value="NZ_CABKVM010000013.1"/>
</dbReference>
<feature type="short sequence motif" description="GXSXG" evidence="4">
    <location>
        <begin position="38"/>
        <end position="42"/>
    </location>
</feature>
<keyword evidence="2" id="KW-0663">Pyridoxal phosphate</keyword>
<feature type="active site" description="Nucleophile" evidence="4">
    <location>
        <position position="40"/>
    </location>
</feature>
<dbReference type="STRING" id="1650663.GCA_001486665_00686"/>
<evidence type="ECO:0000259" key="6">
    <source>
        <dbReference type="PROSITE" id="PS51635"/>
    </source>
</evidence>
<evidence type="ECO:0000256" key="5">
    <source>
        <dbReference type="RuleBase" id="RU000481"/>
    </source>
</evidence>
<organism evidence="7 8">
    <name type="scientific">Allofournierella massiliensis</name>
    <dbReference type="NCBI Taxonomy" id="1650663"/>
    <lineage>
        <taxon>Bacteria</taxon>
        <taxon>Bacillati</taxon>
        <taxon>Bacillota</taxon>
        <taxon>Clostridia</taxon>
        <taxon>Eubacteriales</taxon>
        <taxon>Oscillospiraceae</taxon>
        <taxon>Allofournierella</taxon>
    </lineage>
</organism>
<evidence type="ECO:0000256" key="2">
    <source>
        <dbReference type="ARBA" id="ARBA00022898"/>
    </source>
</evidence>
<dbReference type="CDD" id="cd07208">
    <property type="entry name" value="Pat_hypo_Ecoli_yjju_like"/>
    <property type="match status" value="1"/>
</dbReference>
<dbReference type="Pfam" id="PF00155">
    <property type="entry name" value="Aminotran_1_2"/>
    <property type="match status" value="1"/>
</dbReference>
<reference evidence="7 8" key="1">
    <citation type="submission" date="2019-03" db="EMBL/GenBank/DDBJ databases">
        <title>Genomic Encyclopedia of Type Strains, Phase IV (KMG-IV): sequencing the most valuable type-strain genomes for metagenomic binning, comparative biology and taxonomic classification.</title>
        <authorList>
            <person name="Goeker M."/>
        </authorList>
    </citation>
    <scope>NUCLEOTIDE SEQUENCE [LARGE SCALE GENOMIC DNA]</scope>
    <source>
        <strain evidence="7 8">DSM 100451</strain>
    </source>
</reference>
<dbReference type="PROSITE" id="PS51635">
    <property type="entry name" value="PNPLA"/>
    <property type="match status" value="1"/>
</dbReference>
<name>A0A4R1QIC6_9FIRM</name>
<dbReference type="InterPro" id="IPR004839">
    <property type="entry name" value="Aminotransferase_I/II_large"/>
</dbReference>
<feature type="domain" description="PNPLA" evidence="6">
    <location>
        <begin position="7"/>
        <end position="174"/>
    </location>
</feature>
<dbReference type="EMBL" id="SLUM01000037">
    <property type="protein sequence ID" value="TCL53338.1"/>
    <property type="molecule type" value="Genomic_DNA"/>
</dbReference>
<keyword evidence="3 4" id="KW-0443">Lipid metabolism</keyword>